<evidence type="ECO:0000313" key="8">
    <source>
        <dbReference type="Proteomes" id="UP000001887"/>
    </source>
</evidence>
<dbReference type="PANTHER" id="PTHR32196:SF15">
    <property type="entry name" value="SUGAR ABC TRANSPORTER PERMEASE PROTEIN"/>
    <property type="match status" value="1"/>
</dbReference>
<dbReference type="STRING" id="530564.Psta_2644"/>
<keyword evidence="4 6" id="KW-1133">Transmembrane helix</keyword>
<dbReference type="GO" id="GO:0005886">
    <property type="term" value="C:plasma membrane"/>
    <property type="evidence" value="ECO:0007669"/>
    <property type="project" value="UniProtKB-SubCell"/>
</dbReference>
<sequence length="401" mass="41883" precursor="true">MNKLLSYSPLRFNEIALVIAIIVTALITNAADSNHSYFRDPLTSAKEVARYTAVLGIFALGATVVIISGGIDLSVGSMIAFGSTACCTTMLILAPKELIAYQPVGATTIAIALGVTMLAGLLVGTLHAWLITAVRLPPFVATLATLVGLRSLSRALCENVTTQVTGAKSVQITVYDPFFRAINNNVWYSVVTFAVLAIITWIILSYTVLGRHLYALGGNEQAAKLSGIRTERIKWFAYCYGSVTASIASLFFIAYQAGADPVLQGLGSELNAIAAAVVGGCSLQGGVGTIMGTVLGALFLRVVIDAVSKVIKTGADVYEGMIVGVVVVLAVTLSQIRQLMVSGREIFPGAMGIAAIPTLSLLALALGVMIIGTVPGSIIGGTTLVLLIAIKVFEVLRSKKA</sequence>
<evidence type="ECO:0000256" key="5">
    <source>
        <dbReference type="ARBA" id="ARBA00023136"/>
    </source>
</evidence>
<dbReference type="HOGENOM" id="CLU_028880_0_2_0"/>
<dbReference type="AlphaFoldDB" id="D2R6L3"/>
<dbReference type="Proteomes" id="UP000001887">
    <property type="component" value="Chromosome"/>
</dbReference>
<feature type="transmembrane region" description="Helical" evidence="6">
    <location>
        <begin position="77"/>
        <end position="94"/>
    </location>
</feature>
<proteinExistence type="predicted"/>
<keyword evidence="8" id="KW-1185">Reference proteome</keyword>
<feature type="transmembrane region" description="Helical" evidence="6">
    <location>
        <begin position="377"/>
        <end position="396"/>
    </location>
</feature>
<protein>
    <submittedName>
        <fullName evidence="7">Inner-membrane translocator</fullName>
    </submittedName>
</protein>
<dbReference type="CDD" id="cd06579">
    <property type="entry name" value="TM_PBP1_transp_AraH_like"/>
    <property type="match status" value="1"/>
</dbReference>
<name>D2R6L3_PIRSD</name>
<comment type="subcellular location">
    <subcellularLocation>
        <location evidence="1">Cell membrane</location>
        <topology evidence="1">Multi-pass membrane protein</topology>
    </subcellularLocation>
</comment>
<feature type="transmembrane region" description="Helical" evidence="6">
    <location>
        <begin position="346"/>
        <end position="371"/>
    </location>
</feature>
<accession>D2R6L3</accession>
<gene>
    <name evidence="7" type="ordered locus">Psta_2644</name>
</gene>
<feature type="transmembrane region" description="Helical" evidence="6">
    <location>
        <begin position="235"/>
        <end position="255"/>
    </location>
</feature>
<dbReference type="OrthoDB" id="9784538at2"/>
<feature type="transmembrane region" description="Helical" evidence="6">
    <location>
        <begin position="186"/>
        <end position="214"/>
    </location>
</feature>
<evidence type="ECO:0000256" key="2">
    <source>
        <dbReference type="ARBA" id="ARBA00022475"/>
    </source>
</evidence>
<feature type="transmembrane region" description="Helical" evidence="6">
    <location>
        <begin position="317"/>
        <end position="334"/>
    </location>
</feature>
<dbReference type="InterPro" id="IPR001851">
    <property type="entry name" value="ABC_transp_permease"/>
</dbReference>
<keyword evidence="2" id="KW-1003">Cell membrane</keyword>
<dbReference type="Pfam" id="PF02653">
    <property type="entry name" value="BPD_transp_2"/>
    <property type="match status" value="1"/>
</dbReference>
<organism evidence="7 8">
    <name type="scientific">Pirellula staleyi (strain ATCC 27377 / DSM 6068 / ICPB 4128)</name>
    <name type="common">Pirella staleyi</name>
    <dbReference type="NCBI Taxonomy" id="530564"/>
    <lineage>
        <taxon>Bacteria</taxon>
        <taxon>Pseudomonadati</taxon>
        <taxon>Planctomycetota</taxon>
        <taxon>Planctomycetia</taxon>
        <taxon>Pirellulales</taxon>
        <taxon>Pirellulaceae</taxon>
        <taxon>Pirellula</taxon>
    </lineage>
</organism>
<keyword evidence="3 6" id="KW-0812">Transmembrane</keyword>
<reference evidence="7 8" key="1">
    <citation type="journal article" date="2009" name="Stand. Genomic Sci.">
        <title>Complete genome sequence of Pirellula staleyi type strain (ATCC 27377).</title>
        <authorList>
            <person name="Clum A."/>
            <person name="Tindall B.J."/>
            <person name="Sikorski J."/>
            <person name="Ivanova N."/>
            <person name="Mavrommatis K."/>
            <person name="Lucas S."/>
            <person name="Glavina del Rio T."/>
            <person name="Nolan M."/>
            <person name="Chen F."/>
            <person name="Tice H."/>
            <person name="Pitluck S."/>
            <person name="Cheng J.F."/>
            <person name="Chertkov O."/>
            <person name="Brettin T."/>
            <person name="Han C."/>
            <person name="Detter J.C."/>
            <person name="Kuske C."/>
            <person name="Bruce D."/>
            <person name="Goodwin L."/>
            <person name="Ovchinikova G."/>
            <person name="Pati A."/>
            <person name="Mikhailova N."/>
            <person name="Chen A."/>
            <person name="Palaniappan K."/>
            <person name="Land M."/>
            <person name="Hauser L."/>
            <person name="Chang Y.J."/>
            <person name="Jeffries C.D."/>
            <person name="Chain P."/>
            <person name="Rohde M."/>
            <person name="Goker M."/>
            <person name="Bristow J."/>
            <person name="Eisen J.A."/>
            <person name="Markowitz V."/>
            <person name="Hugenholtz P."/>
            <person name="Kyrpides N.C."/>
            <person name="Klenk H.P."/>
            <person name="Lapidus A."/>
        </authorList>
    </citation>
    <scope>NUCLEOTIDE SEQUENCE [LARGE SCALE GENOMIC DNA]</scope>
    <source>
        <strain evidence="8">ATCC 27377 / DSM 6068 / ICPB 4128</strain>
    </source>
</reference>
<feature type="transmembrane region" description="Helical" evidence="6">
    <location>
        <begin position="12"/>
        <end position="31"/>
    </location>
</feature>
<dbReference type="eggNOG" id="COG1172">
    <property type="taxonomic scope" value="Bacteria"/>
</dbReference>
<feature type="transmembrane region" description="Helical" evidence="6">
    <location>
        <begin position="51"/>
        <end position="71"/>
    </location>
</feature>
<dbReference type="EMBL" id="CP001848">
    <property type="protein sequence ID" value="ADB17313.1"/>
    <property type="molecule type" value="Genomic_DNA"/>
</dbReference>
<keyword evidence="5 6" id="KW-0472">Membrane</keyword>
<evidence type="ECO:0000256" key="6">
    <source>
        <dbReference type="SAM" id="Phobius"/>
    </source>
</evidence>
<evidence type="ECO:0000256" key="1">
    <source>
        <dbReference type="ARBA" id="ARBA00004651"/>
    </source>
</evidence>
<dbReference type="PANTHER" id="PTHR32196">
    <property type="entry name" value="ABC TRANSPORTER PERMEASE PROTEIN YPHD-RELATED-RELATED"/>
    <property type="match status" value="1"/>
</dbReference>
<evidence type="ECO:0000313" key="7">
    <source>
        <dbReference type="EMBL" id="ADB17313.1"/>
    </source>
</evidence>
<dbReference type="KEGG" id="psl:Psta_2644"/>
<dbReference type="GO" id="GO:0022857">
    <property type="term" value="F:transmembrane transporter activity"/>
    <property type="evidence" value="ECO:0007669"/>
    <property type="project" value="InterPro"/>
</dbReference>
<feature type="transmembrane region" description="Helical" evidence="6">
    <location>
        <begin position="106"/>
        <end position="130"/>
    </location>
</feature>
<evidence type="ECO:0000256" key="3">
    <source>
        <dbReference type="ARBA" id="ARBA00022692"/>
    </source>
</evidence>
<evidence type="ECO:0000256" key="4">
    <source>
        <dbReference type="ARBA" id="ARBA00022989"/>
    </source>
</evidence>